<dbReference type="EMBL" id="QXWK01000013">
    <property type="protein sequence ID" value="NBH61540.1"/>
    <property type="molecule type" value="Genomic_DNA"/>
</dbReference>
<proteinExistence type="predicted"/>
<sequence>MNYEIPTYKVVVKSPDGKTFDTAGIITGLTLTESKSQLAQRATIRMFNRYISKHGYPSNLFPVRSRVFIYAKGGGKTKREEVFRGYVWDTDYSLGNGTQLTLTCYDNMIYFMNSQILTYFSKGKSTKEIVKTLMERRGVKLTYNYSSITHPKLPLSGTLADVLTSELLDEVQKKKGVKYVVKSKKGKIYIDKQGSNEKAYCISRGSQSIMQSYNRSVTMDGMVTSVIIAGKSDENGKRKIEERVDKNRKTYGTLAKIIYKDEDTKLSEVKKEANYILDENATPQREYEVTALDIPWIRKGDRVRIEFNKGTYHDCVVNEITHNCDQATMTLNVRRMKKK</sequence>
<comment type="caution">
    <text evidence="2">The sequence shown here is derived from an EMBL/GenBank/DDBJ whole genome shotgun (WGS) entry which is preliminary data.</text>
</comment>
<dbReference type="AlphaFoldDB" id="A0A845QHD6"/>
<feature type="domain" description="YqbQ/XkdQ" evidence="1">
    <location>
        <begin position="77"/>
        <end position="333"/>
    </location>
</feature>
<dbReference type="Pfam" id="PF24032">
    <property type="entry name" value="YQBQ"/>
    <property type="match status" value="1"/>
</dbReference>
<gene>
    <name evidence="2" type="ORF">D0435_07740</name>
</gene>
<name>A0A845QHD6_9FIRM</name>
<accession>A0A845QHD6</accession>
<dbReference type="InterPro" id="IPR056937">
    <property type="entry name" value="YqbQ/XkdQ"/>
</dbReference>
<organism evidence="2 3">
    <name type="scientific">Anaerotruncus colihominis</name>
    <dbReference type="NCBI Taxonomy" id="169435"/>
    <lineage>
        <taxon>Bacteria</taxon>
        <taxon>Bacillati</taxon>
        <taxon>Bacillota</taxon>
        <taxon>Clostridia</taxon>
        <taxon>Eubacteriales</taxon>
        <taxon>Oscillospiraceae</taxon>
        <taxon>Anaerotruncus</taxon>
    </lineage>
</organism>
<evidence type="ECO:0000313" key="2">
    <source>
        <dbReference type="EMBL" id="NBH61540.1"/>
    </source>
</evidence>
<evidence type="ECO:0000259" key="1">
    <source>
        <dbReference type="Pfam" id="PF24032"/>
    </source>
</evidence>
<reference evidence="2 3" key="1">
    <citation type="submission" date="2018-08" db="EMBL/GenBank/DDBJ databases">
        <title>Murine metabolic-syndrome-specific gut microbial biobank.</title>
        <authorList>
            <person name="Liu C."/>
        </authorList>
    </citation>
    <scope>NUCLEOTIDE SEQUENCE [LARGE SCALE GENOMIC DNA]</scope>
    <source>
        <strain evidence="2 3">28</strain>
    </source>
</reference>
<dbReference type="Proteomes" id="UP000446866">
    <property type="component" value="Unassembled WGS sequence"/>
</dbReference>
<dbReference type="SUPFAM" id="SSF69279">
    <property type="entry name" value="Phage tail proteins"/>
    <property type="match status" value="1"/>
</dbReference>
<dbReference type="RefSeq" id="WP_160201824.1">
    <property type="nucleotide sequence ID" value="NZ_QXWK01000013.1"/>
</dbReference>
<keyword evidence="3" id="KW-1185">Reference proteome</keyword>
<evidence type="ECO:0000313" key="3">
    <source>
        <dbReference type="Proteomes" id="UP000446866"/>
    </source>
</evidence>
<protein>
    <recommendedName>
        <fullName evidence="1">YqbQ/XkdQ domain-containing protein</fullName>
    </recommendedName>
</protein>